<evidence type="ECO:0000313" key="2">
    <source>
        <dbReference type="EMBL" id="GGY80692.1"/>
    </source>
</evidence>
<reference evidence="3" key="1">
    <citation type="journal article" date="2019" name="Int. J. Syst. Evol. Microbiol.">
        <title>The Global Catalogue of Microorganisms (GCM) 10K type strain sequencing project: providing services to taxonomists for standard genome sequencing and annotation.</title>
        <authorList>
            <consortium name="The Broad Institute Genomics Platform"/>
            <consortium name="The Broad Institute Genome Sequencing Center for Infectious Disease"/>
            <person name="Wu L."/>
            <person name="Ma J."/>
        </authorList>
    </citation>
    <scope>NUCLEOTIDE SEQUENCE [LARGE SCALE GENOMIC DNA]</scope>
    <source>
        <strain evidence="3">KCTC 32239</strain>
    </source>
</reference>
<feature type="transmembrane region" description="Helical" evidence="1">
    <location>
        <begin position="143"/>
        <end position="163"/>
    </location>
</feature>
<comment type="caution">
    <text evidence="2">The sequence shown here is derived from an EMBL/GenBank/DDBJ whole genome shotgun (WGS) entry which is preliminary data.</text>
</comment>
<evidence type="ECO:0008006" key="4">
    <source>
        <dbReference type="Google" id="ProtNLM"/>
    </source>
</evidence>
<proteinExistence type="predicted"/>
<organism evidence="2 3">
    <name type="scientific">Cellvibrio zantedeschiae</name>
    <dbReference type="NCBI Taxonomy" id="1237077"/>
    <lineage>
        <taxon>Bacteria</taxon>
        <taxon>Pseudomonadati</taxon>
        <taxon>Pseudomonadota</taxon>
        <taxon>Gammaproteobacteria</taxon>
        <taxon>Cellvibrionales</taxon>
        <taxon>Cellvibrionaceae</taxon>
        <taxon>Cellvibrio</taxon>
    </lineage>
</organism>
<dbReference type="Proteomes" id="UP000619761">
    <property type="component" value="Unassembled WGS sequence"/>
</dbReference>
<sequence>MSLFSNYRTYPQLSLCSVLLLVLGLMGAFFYLYNADKNQQANIERYGQILASSTARQAVDATLNQDMVSLQAILQEVGQYPNVIGATLRNVDNKLLVQSGYRPNQPVAGKRYNFTAPVALHNNVAGYLEVTLEVPRRTAHDEIFLMCWSAAVTSCLLMIWWSIHRRWWSALRDKIPSADQIVTAVVDKIPTIAEAEVPAEPEPLAPAAPKQVSVRLSLHIVNLSKLYQQLNNEGFNGVVRRFEKQLQGLLSLYNGQRQLLTDDTLLIDFSGEEFHECSFRAVCCAQILMNMAARNPSPRLQLAAAIQPLPEPPQSAGCALVKEFLVQHNNSLKPEKNVILVNGSLLDTVLQHHAEFDLNTGKLLHIKAPYSEYVNKQEEQLLLRQ</sequence>
<keyword evidence="1" id="KW-0812">Transmembrane</keyword>
<dbReference type="RefSeq" id="WP_189419499.1">
    <property type="nucleotide sequence ID" value="NZ_BMYZ01000002.1"/>
</dbReference>
<accession>A0ABQ3B9V4</accession>
<keyword evidence="3" id="KW-1185">Reference proteome</keyword>
<protein>
    <recommendedName>
        <fullName evidence="4">LapD/MoxY periplasmic domain-containing protein</fullName>
    </recommendedName>
</protein>
<name>A0ABQ3B9V4_9GAMM</name>
<dbReference type="EMBL" id="BMYZ01000002">
    <property type="protein sequence ID" value="GGY80692.1"/>
    <property type="molecule type" value="Genomic_DNA"/>
</dbReference>
<evidence type="ECO:0000313" key="3">
    <source>
        <dbReference type="Proteomes" id="UP000619761"/>
    </source>
</evidence>
<feature type="transmembrane region" description="Helical" evidence="1">
    <location>
        <begin position="12"/>
        <end position="33"/>
    </location>
</feature>
<gene>
    <name evidence="2" type="ORF">GCM10011613_27180</name>
</gene>
<evidence type="ECO:0000256" key="1">
    <source>
        <dbReference type="SAM" id="Phobius"/>
    </source>
</evidence>
<keyword evidence="1" id="KW-0472">Membrane</keyword>
<keyword evidence="1" id="KW-1133">Transmembrane helix</keyword>